<keyword evidence="3" id="KW-1185">Reference proteome</keyword>
<dbReference type="Pfam" id="PF09362">
    <property type="entry name" value="DUF1996"/>
    <property type="match status" value="1"/>
</dbReference>
<evidence type="ECO:0000259" key="1">
    <source>
        <dbReference type="Pfam" id="PF09362"/>
    </source>
</evidence>
<dbReference type="InterPro" id="IPR018535">
    <property type="entry name" value="DUF1996"/>
</dbReference>
<feature type="domain" description="DUF1996" evidence="1">
    <location>
        <begin position="35"/>
        <end position="252"/>
    </location>
</feature>
<dbReference type="EMBL" id="QPFP01000011">
    <property type="protein sequence ID" value="TEB33994.1"/>
    <property type="molecule type" value="Genomic_DNA"/>
</dbReference>
<dbReference type="OrthoDB" id="74764at2759"/>
<dbReference type="PANTHER" id="PTHR43662">
    <property type="match status" value="1"/>
</dbReference>
<sequence>MYRKTLLTAAIAAAIPNAHALIRFACSQLVVERLDPLVTPGIVSPHLHQVIGGVTRFNITMDPKNDISKIATCTTCQFKENKSNYWTAVLFFQAPEWKLHSCKTPMHALPDPVPQVPNFGTGTPSGGMTVYYVQNEPNVTAPPVGFRMITGNPMLRSEVVNATPKVTSFRCFGKDWEDSNNSQPPGGGTDTLTLPDRPCAGGIRSNTNFPQCWDGVNVDSADHASHVSHPVGPVDPFTGLNLYRGTCPESHARPPPDDYFRDHLGYYPV</sequence>
<dbReference type="STRING" id="71717.A0A4Y7TJ33"/>
<comment type="caution">
    <text evidence="2">The sequence shown here is derived from an EMBL/GenBank/DDBJ whole genome shotgun (WGS) entry which is preliminary data.</text>
</comment>
<dbReference type="Proteomes" id="UP000298030">
    <property type="component" value="Unassembled WGS sequence"/>
</dbReference>
<dbReference type="AlphaFoldDB" id="A0A4Y7TJ33"/>
<dbReference type="PANTHER" id="PTHR43662:SF13">
    <property type="entry name" value="DUF1996 DOMAIN-CONTAINING PROTEIN"/>
    <property type="match status" value="1"/>
</dbReference>
<name>A0A4Y7TJ33_COPMI</name>
<protein>
    <recommendedName>
        <fullName evidence="1">DUF1996 domain-containing protein</fullName>
    </recommendedName>
</protein>
<organism evidence="2 3">
    <name type="scientific">Coprinellus micaceus</name>
    <name type="common">Glistening ink-cap mushroom</name>
    <name type="synonym">Coprinus micaceus</name>
    <dbReference type="NCBI Taxonomy" id="71717"/>
    <lineage>
        <taxon>Eukaryota</taxon>
        <taxon>Fungi</taxon>
        <taxon>Dikarya</taxon>
        <taxon>Basidiomycota</taxon>
        <taxon>Agaricomycotina</taxon>
        <taxon>Agaricomycetes</taxon>
        <taxon>Agaricomycetidae</taxon>
        <taxon>Agaricales</taxon>
        <taxon>Agaricineae</taxon>
        <taxon>Psathyrellaceae</taxon>
        <taxon>Coprinellus</taxon>
    </lineage>
</organism>
<reference evidence="2 3" key="1">
    <citation type="journal article" date="2019" name="Nat. Ecol. Evol.">
        <title>Megaphylogeny resolves global patterns of mushroom evolution.</title>
        <authorList>
            <person name="Varga T."/>
            <person name="Krizsan K."/>
            <person name="Foldi C."/>
            <person name="Dima B."/>
            <person name="Sanchez-Garcia M."/>
            <person name="Sanchez-Ramirez S."/>
            <person name="Szollosi G.J."/>
            <person name="Szarkandi J.G."/>
            <person name="Papp V."/>
            <person name="Albert L."/>
            <person name="Andreopoulos W."/>
            <person name="Angelini C."/>
            <person name="Antonin V."/>
            <person name="Barry K.W."/>
            <person name="Bougher N.L."/>
            <person name="Buchanan P."/>
            <person name="Buyck B."/>
            <person name="Bense V."/>
            <person name="Catcheside P."/>
            <person name="Chovatia M."/>
            <person name="Cooper J."/>
            <person name="Damon W."/>
            <person name="Desjardin D."/>
            <person name="Finy P."/>
            <person name="Geml J."/>
            <person name="Haridas S."/>
            <person name="Hughes K."/>
            <person name="Justo A."/>
            <person name="Karasinski D."/>
            <person name="Kautmanova I."/>
            <person name="Kiss B."/>
            <person name="Kocsube S."/>
            <person name="Kotiranta H."/>
            <person name="LaButti K.M."/>
            <person name="Lechner B.E."/>
            <person name="Liimatainen K."/>
            <person name="Lipzen A."/>
            <person name="Lukacs Z."/>
            <person name="Mihaltcheva S."/>
            <person name="Morgado L.N."/>
            <person name="Niskanen T."/>
            <person name="Noordeloos M.E."/>
            <person name="Ohm R.A."/>
            <person name="Ortiz-Santana B."/>
            <person name="Ovrebo C."/>
            <person name="Racz N."/>
            <person name="Riley R."/>
            <person name="Savchenko A."/>
            <person name="Shiryaev A."/>
            <person name="Soop K."/>
            <person name="Spirin V."/>
            <person name="Szebenyi C."/>
            <person name="Tomsovsky M."/>
            <person name="Tulloss R.E."/>
            <person name="Uehling J."/>
            <person name="Grigoriev I.V."/>
            <person name="Vagvolgyi C."/>
            <person name="Papp T."/>
            <person name="Martin F.M."/>
            <person name="Miettinen O."/>
            <person name="Hibbett D.S."/>
            <person name="Nagy L.G."/>
        </authorList>
    </citation>
    <scope>NUCLEOTIDE SEQUENCE [LARGE SCALE GENOMIC DNA]</scope>
    <source>
        <strain evidence="2 3">FP101781</strain>
    </source>
</reference>
<evidence type="ECO:0000313" key="3">
    <source>
        <dbReference type="Proteomes" id="UP000298030"/>
    </source>
</evidence>
<gene>
    <name evidence="2" type="ORF">FA13DRAFT_1763472</name>
</gene>
<proteinExistence type="predicted"/>
<accession>A0A4Y7TJ33</accession>
<evidence type="ECO:0000313" key="2">
    <source>
        <dbReference type="EMBL" id="TEB33994.1"/>
    </source>
</evidence>